<dbReference type="RefSeq" id="WP_284246032.1">
    <property type="nucleotide sequence ID" value="NZ_BSST01000001.1"/>
</dbReference>
<sequence length="192" mass="21935">MSRVYCNSCHRPQVSCICHLFTSIDNSIHVVVLQHPSEVKQVKGTATLLVNSLASAEVFVGEDFAEHQDLLSILTKYQGHIALLYPSEHAVTIDAGDYQSDIRCLILLDGTWKKAYRLFMINRFLHHLPHLILPSGVESRYQIRQTKKQGALSTLEACCHALNLLESRAKNYHELLNRFEQFNQLQMSFRAK</sequence>
<dbReference type="EMBL" id="BSST01000001">
    <property type="protein sequence ID" value="GLX80072.1"/>
    <property type="molecule type" value="Genomic_DNA"/>
</dbReference>
<protein>
    <recommendedName>
        <fullName evidence="1">tRNA-uridine aminocarboxypropyltransferase</fullName>
        <ecNumber evidence="1">2.5.1.25</ecNumber>
    </recommendedName>
</protein>
<dbReference type="InterPro" id="IPR005636">
    <property type="entry name" value="DTW"/>
</dbReference>
<evidence type="ECO:0000259" key="6">
    <source>
        <dbReference type="SMART" id="SM01144"/>
    </source>
</evidence>
<evidence type="ECO:0000256" key="3">
    <source>
        <dbReference type="ARBA" id="ARBA00022691"/>
    </source>
</evidence>
<feature type="domain" description="DTW" evidence="6">
    <location>
        <begin position="2"/>
        <end position="191"/>
    </location>
</feature>
<dbReference type="EC" id="2.5.1.25" evidence="1"/>
<dbReference type="InterPro" id="IPR039262">
    <property type="entry name" value="DTWD2/TAPT"/>
</dbReference>
<dbReference type="PANTHER" id="PTHR21392:SF0">
    <property type="entry name" value="TRNA-URIDINE AMINOCARBOXYPROPYLTRANSFERASE 2"/>
    <property type="match status" value="1"/>
</dbReference>
<dbReference type="Pfam" id="PF03942">
    <property type="entry name" value="DTW"/>
    <property type="match status" value="1"/>
</dbReference>
<proteinExistence type="inferred from homology"/>
<name>A0ABQ6GZT3_9GAMM</name>
<gene>
    <name evidence="7" type="ORF">tinsulaeT_34120</name>
</gene>
<evidence type="ECO:0000256" key="2">
    <source>
        <dbReference type="ARBA" id="ARBA00022679"/>
    </source>
</evidence>
<evidence type="ECO:0000256" key="1">
    <source>
        <dbReference type="ARBA" id="ARBA00012386"/>
    </source>
</evidence>
<evidence type="ECO:0000256" key="4">
    <source>
        <dbReference type="ARBA" id="ARBA00022694"/>
    </source>
</evidence>
<keyword evidence="2" id="KW-0808">Transferase</keyword>
<reference evidence="7 8" key="1">
    <citation type="submission" date="2023-03" db="EMBL/GenBank/DDBJ databases">
        <title>Draft genome sequence of Thalassotalea insulae KCTC 62186T.</title>
        <authorList>
            <person name="Sawabe T."/>
        </authorList>
    </citation>
    <scope>NUCLEOTIDE SEQUENCE [LARGE SCALE GENOMIC DNA]</scope>
    <source>
        <strain evidence="7 8">KCTC 62186</strain>
    </source>
</reference>
<organism evidence="7 8">
    <name type="scientific">Thalassotalea insulae</name>
    <dbReference type="NCBI Taxonomy" id="2056778"/>
    <lineage>
        <taxon>Bacteria</taxon>
        <taxon>Pseudomonadati</taxon>
        <taxon>Pseudomonadota</taxon>
        <taxon>Gammaproteobacteria</taxon>
        <taxon>Alteromonadales</taxon>
        <taxon>Colwelliaceae</taxon>
        <taxon>Thalassotalea</taxon>
    </lineage>
</organism>
<evidence type="ECO:0000256" key="5">
    <source>
        <dbReference type="ARBA" id="ARBA00034489"/>
    </source>
</evidence>
<comment type="caution">
    <text evidence="7">The sequence shown here is derived from an EMBL/GenBank/DDBJ whole genome shotgun (WGS) entry which is preliminary data.</text>
</comment>
<evidence type="ECO:0000313" key="7">
    <source>
        <dbReference type="EMBL" id="GLX80072.1"/>
    </source>
</evidence>
<comment type="similarity">
    <text evidence="5">Belongs to the TDD superfamily. DTWD2 family.</text>
</comment>
<keyword evidence="3" id="KW-0949">S-adenosyl-L-methionine</keyword>
<dbReference type="SMART" id="SM01144">
    <property type="entry name" value="DTW"/>
    <property type="match status" value="1"/>
</dbReference>
<dbReference type="PANTHER" id="PTHR21392">
    <property type="entry name" value="TRNA-URIDINE AMINOCARBOXYPROPYLTRANSFERASE 2"/>
    <property type="match status" value="1"/>
</dbReference>
<accession>A0ABQ6GZT3</accession>
<keyword evidence="4" id="KW-0819">tRNA processing</keyword>
<dbReference type="Proteomes" id="UP001157186">
    <property type="component" value="Unassembled WGS sequence"/>
</dbReference>
<evidence type="ECO:0000313" key="8">
    <source>
        <dbReference type="Proteomes" id="UP001157186"/>
    </source>
</evidence>
<keyword evidence="8" id="KW-1185">Reference proteome</keyword>